<organism evidence="1 2">
    <name type="scientific">Gossypium stocksii</name>
    <dbReference type="NCBI Taxonomy" id="47602"/>
    <lineage>
        <taxon>Eukaryota</taxon>
        <taxon>Viridiplantae</taxon>
        <taxon>Streptophyta</taxon>
        <taxon>Embryophyta</taxon>
        <taxon>Tracheophyta</taxon>
        <taxon>Spermatophyta</taxon>
        <taxon>Magnoliopsida</taxon>
        <taxon>eudicotyledons</taxon>
        <taxon>Gunneridae</taxon>
        <taxon>Pentapetalae</taxon>
        <taxon>rosids</taxon>
        <taxon>malvids</taxon>
        <taxon>Malvales</taxon>
        <taxon>Malvaceae</taxon>
        <taxon>Malvoideae</taxon>
        <taxon>Gossypium</taxon>
    </lineage>
</organism>
<name>A0A9D3UY38_9ROSI</name>
<accession>A0A9D3UY38</accession>
<reference evidence="1 2" key="1">
    <citation type="journal article" date="2021" name="Plant Biotechnol. J.">
        <title>Multi-omics assisted identification of the key and species-specific regulatory components of drought-tolerant mechanisms in Gossypium stocksii.</title>
        <authorList>
            <person name="Yu D."/>
            <person name="Ke L."/>
            <person name="Zhang D."/>
            <person name="Wu Y."/>
            <person name="Sun Y."/>
            <person name="Mei J."/>
            <person name="Sun J."/>
            <person name="Sun Y."/>
        </authorList>
    </citation>
    <scope>NUCLEOTIDE SEQUENCE [LARGE SCALE GENOMIC DNA]</scope>
    <source>
        <strain evidence="2">cv. E1</strain>
        <tissue evidence="1">Leaf</tissue>
    </source>
</reference>
<dbReference type="Proteomes" id="UP000828251">
    <property type="component" value="Unassembled WGS sequence"/>
</dbReference>
<proteinExistence type="predicted"/>
<keyword evidence="2" id="KW-1185">Reference proteome</keyword>
<comment type="caution">
    <text evidence="1">The sequence shown here is derived from an EMBL/GenBank/DDBJ whole genome shotgun (WGS) entry which is preliminary data.</text>
</comment>
<evidence type="ECO:0000313" key="1">
    <source>
        <dbReference type="EMBL" id="KAH1064094.1"/>
    </source>
</evidence>
<dbReference type="EMBL" id="JAIQCV010000009">
    <property type="protein sequence ID" value="KAH1064094.1"/>
    <property type="molecule type" value="Genomic_DNA"/>
</dbReference>
<gene>
    <name evidence="1" type="ORF">J1N35_029081</name>
</gene>
<protein>
    <submittedName>
        <fullName evidence="1">Uncharacterized protein</fullName>
    </submittedName>
</protein>
<evidence type="ECO:0000313" key="2">
    <source>
        <dbReference type="Proteomes" id="UP000828251"/>
    </source>
</evidence>
<dbReference type="AlphaFoldDB" id="A0A9D3UY38"/>
<sequence>MSYIVAQLNQLSILEDKVTQMNEFYQKQSEVNTPTEEVMYDVTEFNDKDHCIIVNQVELNYKVQQVIRIRDHDEDLNMEGVSNPIDVGVRVDVELTGDSELKSCLIECVIKPVHFLA</sequence>